<comment type="caution">
    <text evidence="1">The sequence shown here is derived from an EMBL/GenBank/DDBJ whole genome shotgun (WGS) entry which is preliminary data.</text>
</comment>
<dbReference type="Proteomes" id="UP001056120">
    <property type="component" value="Linkage Group LG08"/>
</dbReference>
<organism evidence="1 2">
    <name type="scientific">Smallanthus sonchifolius</name>
    <dbReference type="NCBI Taxonomy" id="185202"/>
    <lineage>
        <taxon>Eukaryota</taxon>
        <taxon>Viridiplantae</taxon>
        <taxon>Streptophyta</taxon>
        <taxon>Embryophyta</taxon>
        <taxon>Tracheophyta</taxon>
        <taxon>Spermatophyta</taxon>
        <taxon>Magnoliopsida</taxon>
        <taxon>eudicotyledons</taxon>
        <taxon>Gunneridae</taxon>
        <taxon>Pentapetalae</taxon>
        <taxon>asterids</taxon>
        <taxon>campanulids</taxon>
        <taxon>Asterales</taxon>
        <taxon>Asteraceae</taxon>
        <taxon>Asteroideae</taxon>
        <taxon>Heliantheae alliance</taxon>
        <taxon>Millerieae</taxon>
        <taxon>Smallanthus</taxon>
    </lineage>
</organism>
<accession>A0ACB9IMA8</accession>
<reference evidence="2" key="1">
    <citation type="journal article" date="2022" name="Mol. Ecol. Resour.">
        <title>The genomes of chicory, endive, great burdock and yacon provide insights into Asteraceae palaeo-polyploidization history and plant inulin production.</title>
        <authorList>
            <person name="Fan W."/>
            <person name="Wang S."/>
            <person name="Wang H."/>
            <person name="Wang A."/>
            <person name="Jiang F."/>
            <person name="Liu H."/>
            <person name="Zhao H."/>
            <person name="Xu D."/>
            <person name="Zhang Y."/>
        </authorList>
    </citation>
    <scope>NUCLEOTIDE SEQUENCE [LARGE SCALE GENOMIC DNA]</scope>
    <source>
        <strain evidence="2">cv. Yunnan</strain>
    </source>
</reference>
<evidence type="ECO:0000313" key="2">
    <source>
        <dbReference type="Proteomes" id="UP001056120"/>
    </source>
</evidence>
<sequence>MSDPPRILVTWIDPRVLKPPKRSPPPHLPFPFLESVENSLPRLIFSSMIQDDEDNQMSGDREFEHLHTVFDHSSRRWCSSARVSPLKPWIEVRN</sequence>
<dbReference type="EMBL" id="CM042025">
    <property type="protein sequence ID" value="KAI3808668.1"/>
    <property type="molecule type" value="Genomic_DNA"/>
</dbReference>
<protein>
    <submittedName>
        <fullName evidence="1">Uncharacterized protein</fullName>
    </submittedName>
</protein>
<proteinExistence type="predicted"/>
<reference evidence="1 2" key="2">
    <citation type="journal article" date="2022" name="Mol. Ecol. Resour.">
        <title>The genomes of chicory, endive, great burdock and yacon provide insights into Asteraceae paleo-polyploidization history and plant inulin production.</title>
        <authorList>
            <person name="Fan W."/>
            <person name="Wang S."/>
            <person name="Wang H."/>
            <person name="Wang A."/>
            <person name="Jiang F."/>
            <person name="Liu H."/>
            <person name="Zhao H."/>
            <person name="Xu D."/>
            <person name="Zhang Y."/>
        </authorList>
    </citation>
    <scope>NUCLEOTIDE SEQUENCE [LARGE SCALE GENOMIC DNA]</scope>
    <source>
        <strain evidence="2">cv. Yunnan</strain>
        <tissue evidence="1">Leaves</tissue>
    </source>
</reference>
<gene>
    <name evidence="1" type="ORF">L1987_24626</name>
</gene>
<keyword evidence="2" id="KW-1185">Reference proteome</keyword>
<name>A0ACB9IMA8_9ASTR</name>
<evidence type="ECO:0000313" key="1">
    <source>
        <dbReference type="EMBL" id="KAI3808668.1"/>
    </source>
</evidence>